<proteinExistence type="predicted"/>
<sequence>MRIAHVAAYLLASGRTMLSEPMEYGPFRLLDGARRALALLEGDDETYARFASIHDRIQEVFQTVRLDIDLPTLLDELCLEMAAGMREWERADERPPQ</sequence>
<protein>
    <submittedName>
        <fullName evidence="1">Uncharacterized protein</fullName>
    </submittedName>
</protein>
<keyword evidence="2" id="KW-1185">Reference proteome</keyword>
<dbReference type="EMBL" id="QZEY01000026">
    <property type="protein sequence ID" value="RJL21227.1"/>
    <property type="molecule type" value="Genomic_DNA"/>
</dbReference>
<reference evidence="1 2" key="1">
    <citation type="submission" date="2018-09" db="EMBL/GenBank/DDBJ databases">
        <title>YIM 75507 draft genome.</title>
        <authorList>
            <person name="Tang S."/>
            <person name="Feng Y."/>
        </authorList>
    </citation>
    <scope>NUCLEOTIDE SEQUENCE [LARGE SCALE GENOMIC DNA]</scope>
    <source>
        <strain evidence="1 2">YIM 75507</strain>
    </source>
</reference>
<dbReference type="AlphaFoldDB" id="A0A3A4A687"/>
<comment type="caution">
    <text evidence="1">The sequence shown here is derived from an EMBL/GenBank/DDBJ whole genome shotgun (WGS) entry which is preliminary data.</text>
</comment>
<evidence type="ECO:0000313" key="2">
    <source>
        <dbReference type="Proteomes" id="UP000265768"/>
    </source>
</evidence>
<dbReference type="InterPro" id="IPR046074">
    <property type="entry name" value="DUF6092"/>
</dbReference>
<organism evidence="1 2">
    <name type="scientific">Bailinhaonella thermotolerans</name>
    <dbReference type="NCBI Taxonomy" id="1070861"/>
    <lineage>
        <taxon>Bacteria</taxon>
        <taxon>Bacillati</taxon>
        <taxon>Actinomycetota</taxon>
        <taxon>Actinomycetes</taxon>
        <taxon>Streptosporangiales</taxon>
        <taxon>Streptosporangiaceae</taxon>
        <taxon>Bailinhaonella</taxon>
    </lineage>
</organism>
<name>A0A3A4A687_9ACTN</name>
<dbReference type="Proteomes" id="UP000265768">
    <property type="component" value="Unassembled WGS sequence"/>
</dbReference>
<evidence type="ECO:0000313" key="1">
    <source>
        <dbReference type="EMBL" id="RJL21227.1"/>
    </source>
</evidence>
<accession>A0A3A4A687</accession>
<gene>
    <name evidence="1" type="ORF">D5H75_37815</name>
</gene>
<dbReference type="Pfam" id="PF19585">
    <property type="entry name" value="DUF6092"/>
    <property type="match status" value="1"/>
</dbReference>